<proteinExistence type="predicted"/>
<name>A0A7R9PCJ5_TIMCA</name>
<dbReference type="AlphaFoldDB" id="A0A7R9PCJ5"/>
<evidence type="ECO:0000313" key="1">
    <source>
        <dbReference type="EMBL" id="CAD7578118.1"/>
    </source>
</evidence>
<organism evidence="1">
    <name type="scientific">Timema californicum</name>
    <name type="common">California timema</name>
    <name type="synonym">Walking stick</name>
    <dbReference type="NCBI Taxonomy" id="61474"/>
    <lineage>
        <taxon>Eukaryota</taxon>
        <taxon>Metazoa</taxon>
        <taxon>Ecdysozoa</taxon>
        <taxon>Arthropoda</taxon>
        <taxon>Hexapoda</taxon>
        <taxon>Insecta</taxon>
        <taxon>Pterygota</taxon>
        <taxon>Neoptera</taxon>
        <taxon>Polyneoptera</taxon>
        <taxon>Phasmatodea</taxon>
        <taxon>Timematodea</taxon>
        <taxon>Timematoidea</taxon>
        <taxon>Timematidae</taxon>
        <taxon>Timema</taxon>
    </lineage>
</organism>
<gene>
    <name evidence="1" type="ORF">TCMB3V08_LOCUS10659</name>
</gene>
<protein>
    <submittedName>
        <fullName evidence="1">(California timema) hypothetical protein</fullName>
    </submittedName>
</protein>
<sequence length="106" mass="11124">MTPCLRFLTSMGSKKPFTPAPPRYSKRALPRFLLLESKLKLSNDSEKAVSEAGLFDSFVSSFSNAVNTAAETASNASTSVQSSMSSAFSNASSVINATTANSTSTS</sequence>
<dbReference type="EMBL" id="OE186875">
    <property type="protein sequence ID" value="CAD7578118.1"/>
    <property type="molecule type" value="Genomic_DNA"/>
</dbReference>
<reference evidence="1" key="1">
    <citation type="submission" date="2020-11" db="EMBL/GenBank/DDBJ databases">
        <authorList>
            <person name="Tran Van P."/>
        </authorList>
    </citation>
    <scope>NUCLEOTIDE SEQUENCE</scope>
</reference>
<accession>A0A7R9PCJ5</accession>